<reference evidence="3 4" key="1">
    <citation type="submission" date="2020-08" db="EMBL/GenBank/DDBJ databases">
        <title>The Agave Microbiome: Exploring the role of microbial communities in plant adaptations to desert environments.</title>
        <authorList>
            <person name="Partida-Martinez L.P."/>
        </authorList>
    </citation>
    <scope>NUCLEOTIDE SEQUENCE [LARGE SCALE GENOMIC DNA]</scope>
    <source>
        <strain evidence="3 4">RAS26</strain>
    </source>
</reference>
<dbReference type="InterPro" id="IPR002372">
    <property type="entry name" value="PQQ_rpt_dom"/>
</dbReference>
<dbReference type="InterPro" id="IPR011047">
    <property type="entry name" value="Quinoprotein_ADH-like_sf"/>
</dbReference>
<dbReference type="RefSeq" id="WP_183298031.1">
    <property type="nucleotide sequence ID" value="NZ_JACHVX010000008.1"/>
</dbReference>
<dbReference type="Pfam" id="PF13360">
    <property type="entry name" value="PQQ_2"/>
    <property type="match status" value="2"/>
</dbReference>
<proteinExistence type="predicted"/>
<reference evidence="3 4" key="2">
    <citation type="submission" date="2020-08" db="EMBL/GenBank/DDBJ databases">
        <authorList>
            <person name="Partida-Martinez L."/>
            <person name="Huntemann M."/>
            <person name="Clum A."/>
            <person name="Wang J."/>
            <person name="Palaniappan K."/>
            <person name="Ritter S."/>
            <person name="Chen I.-M."/>
            <person name="Stamatis D."/>
            <person name="Reddy T."/>
            <person name="O'Malley R."/>
            <person name="Daum C."/>
            <person name="Shapiro N."/>
            <person name="Ivanova N."/>
            <person name="Kyrpides N."/>
            <person name="Woyke T."/>
        </authorList>
    </citation>
    <scope>NUCLEOTIDE SEQUENCE [LARGE SCALE GENOMIC DNA]</scope>
    <source>
        <strain evidence="3 4">RAS26</strain>
    </source>
</reference>
<dbReference type="PANTHER" id="PTHR34512">
    <property type="entry name" value="CELL SURFACE PROTEIN"/>
    <property type="match status" value="1"/>
</dbReference>
<comment type="caution">
    <text evidence="3">The sequence shown here is derived from an EMBL/GenBank/DDBJ whole genome shotgun (WGS) entry which is preliminary data.</text>
</comment>
<feature type="region of interest" description="Disordered" evidence="1">
    <location>
        <begin position="1"/>
        <end position="54"/>
    </location>
</feature>
<dbReference type="Gene3D" id="2.130.10.10">
    <property type="entry name" value="YVTN repeat-like/Quinoprotein amine dehydrogenase"/>
    <property type="match status" value="2"/>
</dbReference>
<evidence type="ECO:0000259" key="2">
    <source>
        <dbReference type="Pfam" id="PF13360"/>
    </source>
</evidence>
<protein>
    <submittedName>
        <fullName evidence="3">Outer membrane protein assembly factor BamB</fullName>
    </submittedName>
</protein>
<gene>
    <name evidence="3" type="ORF">FHR80_004243</name>
</gene>
<sequence>MGREPSIEVELVEEGPDASGGPASDPPACDAPSSDPEASDPGASAATPSPRRRVRARTVVAAGVALAAGLVGTQAVLDARERALYARYADVPGVVAPLSPDLEVLWRADQAEVALLWADHEVGGLRLGAWFDDAGTPTAVALDPRTGERAWAVPLGKPEPVVRSESGPVWVPCDLVEEGTALLVCLVPSAHRPAEPGELLDGPLPDDRPLVADRAELVVLDAATGEVVRRAPDEVGTGMAVLGDLVVTARVRDDDSIVLRGSDARSGDVAWTTGTEPGTAAGDRATVLGTGAPQLGRVGDAVLVQVGAGGARVDADGRVVATYHPTAEDVGTVRVTRAGYDVREGAGTTEDERAGTVESEVSDGTLVTSARGHVLRHGLGGGTTYLLRDGGTRTALPGGFPLQVGLDDGSEPDLLLVPDDTRGVDAWDTRTGRTRWSRPDLPLSDGVVLDGRLYVATVDTGVVAVDLSDGTTVWSTARTPRTPRFAALTNPQLLTDGRVLAVVGQQPGGAPTMQAYALADGRPLWAAGLPAGVATAHALGGHVVGLNGVDDDWSVLG</sequence>
<dbReference type="EMBL" id="JACHVX010000008">
    <property type="protein sequence ID" value="MBB2925303.1"/>
    <property type="molecule type" value="Genomic_DNA"/>
</dbReference>
<dbReference type="SUPFAM" id="SSF50998">
    <property type="entry name" value="Quinoprotein alcohol dehydrogenase-like"/>
    <property type="match status" value="1"/>
</dbReference>
<evidence type="ECO:0000313" key="4">
    <source>
        <dbReference type="Proteomes" id="UP000518206"/>
    </source>
</evidence>
<dbReference type="InterPro" id="IPR018391">
    <property type="entry name" value="PQQ_b-propeller_rpt"/>
</dbReference>
<evidence type="ECO:0000256" key="1">
    <source>
        <dbReference type="SAM" id="MobiDB-lite"/>
    </source>
</evidence>
<name>A0A7W4UJG7_9CELL</name>
<dbReference type="AlphaFoldDB" id="A0A7W4UJG7"/>
<dbReference type="PANTHER" id="PTHR34512:SF30">
    <property type="entry name" value="OUTER MEMBRANE PROTEIN ASSEMBLY FACTOR BAMB"/>
    <property type="match status" value="1"/>
</dbReference>
<dbReference type="SMART" id="SM00564">
    <property type="entry name" value="PQQ"/>
    <property type="match status" value="2"/>
</dbReference>
<feature type="compositionally biased region" description="Low complexity" evidence="1">
    <location>
        <begin position="20"/>
        <end position="49"/>
    </location>
</feature>
<accession>A0A7W4UJG7</accession>
<dbReference type="Proteomes" id="UP000518206">
    <property type="component" value="Unassembled WGS sequence"/>
</dbReference>
<dbReference type="InterPro" id="IPR015943">
    <property type="entry name" value="WD40/YVTN_repeat-like_dom_sf"/>
</dbReference>
<evidence type="ECO:0000313" key="3">
    <source>
        <dbReference type="EMBL" id="MBB2925303.1"/>
    </source>
</evidence>
<organism evidence="3 4">
    <name type="scientific">Cellulomonas cellasea</name>
    <dbReference type="NCBI Taxonomy" id="43670"/>
    <lineage>
        <taxon>Bacteria</taxon>
        <taxon>Bacillati</taxon>
        <taxon>Actinomycetota</taxon>
        <taxon>Actinomycetes</taxon>
        <taxon>Micrococcales</taxon>
        <taxon>Cellulomonadaceae</taxon>
        <taxon>Cellulomonas</taxon>
    </lineage>
</organism>
<feature type="domain" description="Pyrrolo-quinoline quinone repeat" evidence="2">
    <location>
        <begin position="409"/>
        <end position="531"/>
    </location>
</feature>
<feature type="domain" description="Pyrrolo-quinoline quinone repeat" evidence="2">
    <location>
        <begin position="140"/>
        <end position="333"/>
    </location>
</feature>